<sequence length="38" mass="4657">MVRYMKSFEHDQLMYEEGRLAEIENTERENSLYVKMVS</sequence>
<dbReference type="Proteomes" id="UP000006002">
    <property type="component" value="Unassembled WGS sequence"/>
</dbReference>
<accession>A5ZVZ3</accession>
<dbReference type="HOGENOM" id="CLU_3325133_0_0_9"/>
<reference evidence="1 2" key="1">
    <citation type="submission" date="2007-03" db="EMBL/GenBank/DDBJ databases">
        <authorList>
            <person name="Fulton L."/>
            <person name="Clifton S."/>
            <person name="Fulton B."/>
            <person name="Xu J."/>
            <person name="Minx P."/>
            <person name="Pepin K.H."/>
            <person name="Johnson M."/>
            <person name="Thiruvilangam P."/>
            <person name="Bhonagiri V."/>
            <person name="Nash W.E."/>
            <person name="Mardis E.R."/>
            <person name="Wilson R.K."/>
        </authorList>
    </citation>
    <scope>NUCLEOTIDE SEQUENCE [LARGE SCALE GENOMIC DNA]</scope>
    <source>
        <strain evidence="1 2">ATCC 29174</strain>
    </source>
</reference>
<organism evidence="1 2">
    <name type="scientific">Blautia obeum ATCC 29174</name>
    <dbReference type="NCBI Taxonomy" id="411459"/>
    <lineage>
        <taxon>Bacteria</taxon>
        <taxon>Bacillati</taxon>
        <taxon>Bacillota</taxon>
        <taxon>Clostridia</taxon>
        <taxon>Lachnospirales</taxon>
        <taxon>Lachnospiraceae</taxon>
        <taxon>Blautia</taxon>
    </lineage>
</organism>
<comment type="caution">
    <text evidence="1">The sequence shown here is derived from an EMBL/GenBank/DDBJ whole genome shotgun (WGS) entry which is preliminary data.</text>
</comment>
<gene>
    <name evidence="1" type="ORF">RUMOBE_03186</name>
</gene>
<protein>
    <submittedName>
        <fullName evidence="1">Uncharacterized protein</fullName>
    </submittedName>
</protein>
<evidence type="ECO:0000313" key="1">
    <source>
        <dbReference type="EMBL" id="EDM86228.1"/>
    </source>
</evidence>
<evidence type="ECO:0000313" key="2">
    <source>
        <dbReference type="Proteomes" id="UP000006002"/>
    </source>
</evidence>
<reference evidence="1 2" key="2">
    <citation type="submission" date="2007-04" db="EMBL/GenBank/DDBJ databases">
        <title>Draft genome sequence of Ruminococcus obeum (ATCC 29174).</title>
        <authorList>
            <person name="Sudarsanam P."/>
            <person name="Ley R."/>
            <person name="Guruge J."/>
            <person name="Turnbaugh P.J."/>
            <person name="Mahowald M."/>
            <person name="Liep D."/>
            <person name="Gordon J."/>
        </authorList>
    </citation>
    <scope>NUCLEOTIDE SEQUENCE [LARGE SCALE GENOMIC DNA]</scope>
    <source>
        <strain evidence="1 2">ATCC 29174</strain>
    </source>
</reference>
<name>A5ZVZ3_9FIRM</name>
<proteinExistence type="predicted"/>
<dbReference type="EMBL" id="AAVO02000017">
    <property type="protein sequence ID" value="EDM86228.1"/>
    <property type="molecule type" value="Genomic_DNA"/>
</dbReference>
<dbReference type="AlphaFoldDB" id="A5ZVZ3"/>